<accession>A0A934UYN5</accession>
<comment type="caution">
    <text evidence="1">The sequence shown here is derived from an EMBL/GenBank/DDBJ whole genome shotgun (WGS) entry which is preliminary data.</text>
</comment>
<dbReference type="Pfam" id="PF12686">
    <property type="entry name" value="DUF3800"/>
    <property type="match status" value="1"/>
</dbReference>
<gene>
    <name evidence="1" type="ORF">CKO21_00525</name>
</gene>
<keyword evidence="2" id="KW-1185">Reference proteome</keyword>
<reference evidence="1" key="1">
    <citation type="submission" date="2017-08" db="EMBL/GenBank/DDBJ databases">
        <authorList>
            <person name="Imhoff J.F."/>
            <person name="Rahn T."/>
            <person name="Kuenzel S."/>
            <person name="Neulinger S.C."/>
        </authorList>
    </citation>
    <scope>NUCLEOTIDE SEQUENCE</scope>
    <source>
        <strain evidence="1">DSM 9154</strain>
    </source>
</reference>
<dbReference type="InterPro" id="IPR024524">
    <property type="entry name" value="DUF3800"/>
</dbReference>
<dbReference type="Proteomes" id="UP000778970">
    <property type="component" value="Unassembled WGS sequence"/>
</dbReference>
<reference evidence="1" key="2">
    <citation type="journal article" date="2020" name="Microorganisms">
        <title>Osmotic Adaptation and Compatible Solute Biosynthesis of Phototrophic Bacteria as Revealed from Genome Analyses.</title>
        <authorList>
            <person name="Imhoff J.F."/>
            <person name="Rahn T."/>
            <person name="Kunzel S."/>
            <person name="Keller A."/>
            <person name="Neulinger S.C."/>
        </authorList>
    </citation>
    <scope>NUCLEOTIDE SEQUENCE</scope>
    <source>
        <strain evidence="1">DSM 9154</strain>
    </source>
</reference>
<proteinExistence type="predicted"/>
<name>A0A934UYN5_9PROT</name>
<evidence type="ECO:0000313" key="2">
    <source>
        <dbReference type="Proteomes" id="UP000778970"/>
    </source>
</evidence>
<dbReference type="EMBL" id="NRRE01000006">
    <property type="protein sequence ID" value="MBK1695729.1"/>
    <property type="molecule type" value="Genomic_DNA"/>
</dbReference>
<organism evidence="1 2">
    <name type="scientific">Rhodovibrio salinarum</name>
    <dbReference type="NCBI Taxonomy" id="1087"/>
    <lineage>
        <taxon>Bacteria</taxon>
        <taxon>Pseudomonadati</taxon>
        <taxon>Pseudomonadota</taxon>
        <taxon>Alphaproteobacteria</taxon>
        <taxon>Rhodospirillales</taxon>
        <taxon>Rhodovibrionaceae</taxon>
        <taxon>Rhodovibrio</taxon>
    </lineage>
</organism>
<evidence type="ECO:0000313" key="1">
    <source>
        <dbReference type="EMBL" id="MBK1695729.1"/>
    </source>
</evidence>
<dbReference type="RefSeq" id="WP_081728622.1">
    <property type="nucleotide sequence ID" value="NZ_NRRE01000006.1"/>
</dbReference>
<dbReference type="AlphaFoldDB" id="A0A934UYN5"/>
<protein>
    <submittedName>
        <fullName evidence="1">DUF3800 domain-containing protein</fullName>
    </submittedName>
</protein>
<sequence>MSSSPERPEYGFVAYIDESGDDGLAKVKPIDENGSSEWLVLAAVVVDAENERETIQWVRKIIGNFRNHQRCDLHFSGLNPAKKLVTCKSIADLPVRCFAVASNKKNMRGYTNPNAAKIPSKNWFYCWMTRILLERVTHFVESKSIDKYGSVKKLKIEYSERGGLSYSQMTAYYEWLKMKSSANNLYLPLGDLAWSVMHRDLLDVYNHTERAGLQLADAVAGSVFKGCDVYDTGACDPQFAMALGKRMGRAPDTATGQISGYGLKLMPNMRKAQLRPEQEAIFRHYGYPKEWWAPAPSNPSAF</sequence>